<dbReference type="InterPro" id="IPR001494">
    <property type="entry name" value="Importin-beta_N"/>
</dbReference>
<reference evidence="5" key="1">
    <citation type="submission" date="2020-05" db="EMBL/GenBank/DDBJ databases">
        <title>Phylogenomic resolution of chytrid fungi.</title>
        <authorList>
            <person name="Stajich J.E."/>
            <person name="Amses K."/>
            <person name="Simmons R."/>
            <person name="Seto K."/>
            <person name="Myers J."/>
            <person name="Bonds A."/>
            <person name="Quandt C.A."/>
            <person name="Barry K."/>
            <person name="Liu P."/>
            <person name="Grigoriev I."/>
            <person name="Longcore J.E."/>
            <person name="James T.Y."/>
        </authorList>
    </citation>
    <scope>NUCLEOTIDE SEQUENCE</scope>
    <source>
        <strain evidence="5">JEL0318</strain>
    </source>
</reference>
<dbReference type="Pfam" id="PF03810">
    <property type="entry name" value="IBN_N"/>
    <property type="match status" value="1"/>
</dbReference>
<evidence type="ECO:0000256" key="1">
    <source>
        <dbReference type="ARBA" id="ARBA00004123"/>
    </source>
</evidence>
<dbReference type="Proteomes" id="UP001212841">
    <property type="component" value="Unassembled WGS sequence"/>
</dbReference>
<dbReference type="SUPFAM" id="SSF48371">
    <property type="entry name" value="ARM repeat"/>
    <property type="match status" value="1"/>
</dbReference>
<dbReference type="GO" id="GO:0006606">
    <property type="term" value="P:protein import into nucleus"/>
    <property type="evidence" value="ECO:0007669"/>
    <property type="project" value="TreeGrafter"/>
</dbReference>
<evidence type="ECO:0000256" key="3">
    <source>
        <dbReference type="ARBA" id="ARBA00023242"/>
    </source>
</evidence>
<dbReference type="EMBL" id="JADGJD010001488">
    <property type="protein sequence ID" value="KAJ3041390.1"/>
    <property type="molecule type" value="Genomic_DNA"/>
</dbReference>
<keyword evidence="6" id="KW-1185">Reference proteome</keyword>
<gene>
    <name evidence="5" type="primary">IPO11</name>
    <name evidence="5" type="ORF">HK097_002275</name>
</gene>
<dbReference type="PANTHER" id="PTHR10997">
    <property type="entry name" value="IMPORTIN-7, 8, 11"/>
    <property type="match status" value="1"/>
</dbReference>
<evidence type="ECO:0000313" key="5">
    <source>
        <dbReference type="EMBL" id="KAJ3041390.1"/>
    </source>
</evidence>
<organism evidence="5 6">
    <name type="scientific">Rhizophlyctis rosea</name>
    <dbReference type="NCBI Taxonomy" id="64517"/>
    <lineage>
        <taxon>Eukaryota</taxon>
        <taxon>Fungi</taxon>
        <taxon>Fungi incertae sedis</taxon>
        <taxon>Chytridiomycota</taxon>
        <taxon>Chytridiomycota incertae sedis</taxon>
        <taxon>Chytridiomycetes</taxon>
        <taxon>Rhizophlyctidales</taxon>
        <taxon>Rhizophlyctidaceae</taxon>
        <taxon>Rhizophlyctis</taxon>
    </lineage>
</organism>
<proteinExistence type="predicted"/>
<keyword evidence="3" id="KW-0539">Nucleus</keyword>
<feature type="domain" description="Importin N-terminal" evidence="4">
    <location>
        <begin position="25"/>
        <end position="100"/>
    </location>
</feature>
<sequence>MSAFEQIVTVLQQACAPASSIRLPAEEQLRQWEAFPSYYATLQEIAYDRSIPETIRQLAMLGLKNGVHKYWRKQAAGKPGAISPEEKAQIRSKVLNIMDEAMRGVATQNAVFVSKIAAIDYPQEWPDLLNNLIQIVQSTFNPPATPTDAIRNRTIQHNALYTLYLVIKETGSKQMPTKKRMFQQIAPDIFRYSALLYYERSNQFFGFAQAMVEGRQGIDYEEAVQTLKVAYAGLKCLRRTIVFGFQAFETVEEPSRLFQSLIEYLQKFLQLRSTLPQATPEIFVLTDKMISQIGKFYLDLQKSQILHFVLARGSMDVIRFYWGLVESYVPGSGGAGGSSDLTYQKFLLQALILLKNVLKNSEFSVINRKDMEEKMGQVKTILSTQLLTEQFVVRATEVLVGRYLAFSEQELEMWRDEPEAFVQEEDSDHWEFALRKCAEKVLMNMVSSNRAVLSPVLIGMLTHVMGVEGNDPKSILLKDAVYAIAGLCAHDLYDYVDFDSWFRSRLIAEARLEGPNQNILRRRVAWLMGCWVPVKASSTILPDVFTLLLNLMEPNEDMVVRLTAVLHLQHCVDTYEFDPIAFVGYLERTLELSCALMAECEELEVKMKVLSCLSVVVERMEKFVSPFAGRVTQLLPGLWEQSEREEMFRAAIVGTLGKLVGVSSCLSF</sequence>
<dbReference type="AlphaFoldDB" id="A0AAD5S5U0"/>
<evidence type="ECO:0000259" key="4">
    <source>
        <dbReference type="PROSITE" id="PS50166"/>
    </source>
</evidence>
<evidence type="ECO:0000256" key="2">
    <source>
        <dbReference type="ARBA" id="ARBA00022448"/>
    </source>
</evidence>
<comment type="subcellular location">
    <subcellularLocation>
        <location evidence="1">Nucleus</location>
    </subcellularLocation>
</comment>
<keyword evidence="2" id="KW-0813">Transport</keyword>
<dbReference type="SMART" id="SM00913">
    <property type="entry name" value="IBN_N"/>
    <property type="match status" value="1"/>
</dbReference>
<dbReference type="Gene3D" id="1.25.10.10">
    <property type="entry name" value="Leucine-rich Repeat Variant"/>
    <property type="match status" value="1"/>
</dbReference>
<dbReference type="InterPro" id="IPR016024">
    <property type="entry name" value="ARM-type_fold"/>
</dbReference>
<dbReference type="PROSITE" id="PS50166">
    <property type="entry name" value="IMPORTIN_B_NT"/>
    <property type="match status" value="1"/>
</dbReference>
<comment type="caution">
    <text evidence="5">The sequence shown here is derived from an EMBL/GenBank/DDBJ whole genome shotgun (WGS) entry which is preliminary data.</text>
</comment>
<protein>
    <submittedName>
        <fullName evidence="5">Importin-11</fullName>
    </submittedName>
</protein>
<dbReference type="InterPro" id="IPR011989">
    <property type="entry name" value="ARM-like"/>
</dbReference>
<accession>A0AAD5S5U0</accession>
<dbReference type="GO" id="GO:0005635">
    <property type="term" value="C:nuclear envelope"/>
    <property type="evidence" value="ECO:0007669"/>
    <property type="project" value="TreeGrafter"/>
</dbReference>
<evidence type="ECO:0000313" key="6">
    <source>
        <dbReference type="Proteomes" id="UP001212841"/>
    </source>
</evidence>
<dbReference type="GO" id="GO:0005829">
    <property type="term" value="C:cytosol"/>
    <property type="evidence" value="ECO:0007669"/>
    <property type="project" value="TreeGrafter"/>
</dbReference>
<dbReference type="PANTHER" id="PTHR10997:SF7">
    <property type="entry name" value="IMPORTIN-11"/>
    <property type="match status" value="1"/>
</dbReference>
<dbReference type="GO" id="GO:0031267">
    <property type="term" value="F:small GTPase binding"/>
    <property type="evidence" value="ECO:0007669"/>
    <property type="project" value="InterPro"/>
</dbReference>
<name>A0AAD5S5U0_9FUNG</name>